<feature type="transmembrane region" description="Helical" evidence="1">
    <location>
        <begin position="170"/>
        <end position="188"/>
    </location>
</feature>
<feature type="transmembrane region" description="Helical" evidence="1">
    <location>
        <begin position="259"/>
        <end position="279"/>
    </location>
</feature>
<organism evidence="3 4">
    <name type="scientific">Shewanella aestuarii</name>
    <dbReference type="NCBI Taxonomy" id="1028752"/>
    <lineage>
        <taxon>Bacteria</taxon>
        <taxon>Pseudomonadati</taxon>
        <taxon>Pseudomonadota</taxon>
        <taxon>Gammaproteobacteria</taxon>
        <taxon>Alteromonadales</taxon>
        <taxon>Shewanellaceae</taxon>
        <taxon>Shewanella</taxon>
    </lineage>
</organism>
<dbReference type="InterPro" id="IPR007349">
    <property type="entry name" value="DUF418"/>
</dbReference>
<feature type="transmembrane region" description="Helical" evidence="1">
    <location>
        <begin position="291"/>
        <end position="310"/>
    </location>
</feature>
<gene>
    <name evidence="3" type="ORF">L2689_06495</name>
</gene>
<evidence type="ECO:0000256" key="1">
    <source>
        <dbReference type="SAM" id="Phobius"/>
    </source>
</evidence>
<feature type="transmembrane region" description="Helical" evidence="1">
    <location>
        <begin position="127"/>
        <end position="150"/>
    </location>
</feature>
<feature type="transmembrane region" description="Helical" evidence="1">
    <location>
        <begin position="47"/>
        <end position="66"/>
    </location>
</feature>
<dbReference type="Pfam" id="PF04235">
    <property type="entry name" value="DUF418"/>
    <property type="match status" value="1"/>
</dbReference>
<name>A0ABT0KZV3_9GAMM</name>
<sequence length="402" mass="45470">MIKRNSIINRYPLSNEPKPPENQVCIATPTITTPPERLANLDAIRGFALLGILFLNIYFMANNFYGYAPHQPEILSDIIIEILSNFIFEGRFISLFSMLFGAGLWLQFGKAGIDKHAQHTINRRLHWLIVFGLVHGVFIFSGDILLTYGLCGLLAYRYCALAPKALLAKSAKFILLAMVVMALISITIEDDPFYRGSAYYLQQLDIWTGSYTTQVMMQGMMVGYMLVIIPISILWYGAGLMLIGIYLMKQGYFKRGFSAKQLATFTITGIIFAVLDSVLSQSSSAVIKEISAIFMMLGAIPTALIYWHIIVKLCQNNPLKLTLLQNLGRVSLSFYILQSILGVLLLRHWMPQWQISFDRIDYMLLVIVLSVLQLGLAAIYVRFFNQGPLEYLMRVLSKRINS</sequence>
<accession>A0ABT0KZV3</accession>
<feature type="transmembrane region" description="Helical" evidence="1">
    <location>
        <begin position="330"/>
        <end position="350"/>
    </location>
</feature>
<dbReference type="PANTHER" id="PTHR30590">
    <property type="entry name" value="INNER MEMBRANE PROTEIN"/>
    <property type="match status" value="1"/>
</dbReference>
<protein>
    <submittedName>
        <fullName evidence="3">DUF418 domain-containing protein</fullName>
    </submittedName>
</protein>
<keyword evidence="1" id="KW-1133">Transmembrane helix</keyword>
<proteinExistence type="predicted"/>
<comment type="caution">
    <text evidence="3">The sequence shown here is derived from an EMBL/GenBank/DDBJ whole genome shotgun (WGS) entry which is preliminary data.</text>
</comment>
<keyword evidence="4" id="KW-1185">Reference proteome</keyword>
<reference evidence="3 4" key="1">
    <citation type="submission" date="2022-01" db="EMBL/GenBank/DDBJ databases">
        <title>Whole genome-based taxonomy of the Shewanellaceae.</title>
        <authorList>
            <person name="Martin-Rodriguez A.J."/>
        </authorList>
    </citation>
    <scope>NUCLEOTIDE SEQUENCE [LARGE SCALE GENOMIC DNA]</scope>
    <source>
        <strain evidence="3 4">JCM 17801</strain>
    </source>
</reference>
<dbReference type="EMBL" id="JAKILK010000002">
    <property type="protein sequence ID" value="MCL1116899.1"/>
    <property type="molecule type" value="Genomic_DNA"/>
</dbReference>
<feature type="domain" description="DUF418" evidence="2">
    <location>
        <begin position="247"/>
        <end position="397"/>
    </location>
</feature>
<dbReference type="InterPro" id="IPR052529">
    <property type="entry name" value="Bact_Transport_Assoc"/>
</dbReference>
<dbReference type="Proteomes" id="UP001203212">
    <property type="component" value="Unassembled WGS sequence"/>
</dbReference>
<feature type="transmembrane region" description="Helical" evidence="1">
    <location>
        <begin position="362"/>
        <end position="383"/>
    </location>
</feature>
<keyword evidence="1" id="KW-0472">Membrane</keyword>
<evidence type="ECO:0000259" key="2">
    <source>
        <dbReference type="Pfam" id="PF04235"/>
    </source>
</evidence>
<feature type="transmembrane region" description="Helical" evidence="1">
    <location>
        <begin position="86"/>
        <end position="106"/>
    </location>
</feature>
<feature type="transmembrane region" description="Helical" evidence="1">
    <location>
        <begin position="224"/>
        <end position="247"/>
    </location>
</feature>
<dbReference type="PANTHER" id="PTHR30590:SF2">
    <property type="entry name" value="INNER MEMBRANE PROTEIN"/>
    <property type="match status" value="1"/>
</dbReference>
<evidence type="ECO:0000313" key="3">
    <source>
        <dbReference type="EMBL" id="MCL1116899.1"/>
    </source>
</evidence>
<dbReference type="RefSeq" id="WP_188841508.1">
    <property type="nucleotide sequence ID" value="NZ_BMOT01000006.1"/>
</dbReference>
<keyword evidence="1" id="KW-0812">Transmembrane</keyword>
<evidence type="ECO:0000313" key="4">
    <source>
        <dbReference type="Proteomes" id="UP001203212"/>
    </source>
</evidence>